<evidence type="ECO:0000313" key="2">
    <source>
        <dbReference type="Proteomes" id="UP000178606"/>
    </source>
</evidence>
<organism evidence="1 2">
    <name type="scientific">Handelsmanbacteria sp. (strain RIFCSPLOWO2_12_FULL_64_10)</name>
    <dbReference type="NCBI Taxonomy" id="1817868"/>
    <lineage>
        <taxon>Bacteria</taxon>
        <taxon>Candidatus Handelsmaniibacteriota</taxon>
    </lineage>
</organism>
<accession>A0A1F6C393</accession>
<evidence type="ECO:0000313" key="1">
    <source>
        <dbReference type="EMBL" id="OGG43664.1"/>
    </source>
</evidence>
<gene>
    <name evidence="1" type="ORF">A3F84_25795</name>
</gene>
<comment type="caution">
    <text evidence="1">The sequence shown here is derived from an EMBL/GenBank/DDBJ whole genome shotgun (WGS) entry which is preliminary data.</text>
</comment>
<dbReference type="AlphaFoldDB" id="A0A1F6C393"/>
<proteinExistence type="predicted"/>
<dbReference type="Proteomes" id="UP000178606">
    <property type="component" value="Unassembled WGS sequence"/>
</dbReference>
<dbReference type="EMBL" id="MFKF01000428">
    <property type="protein sequence ID" value="OGG43664.1"/>
    <property type="molecule type" value="Genomic_DNA"/>
</dbReference>
<name>A0A1F6C393_HANXR</name>
<protein>
    <submittedName>
        <fullName evidence="1">Uncharacterized protein</fullName>
    </submittedName>
</protein>
<reference evidence="1 2" key="1">
    <citation type="journal article" date="2016" name="Nat. Commun.">
        <title>Thousands of microbial genomes shed light on interconnected biogeochemical processes in an aquifer system.</title>
        <authorList>
            <person name="Anantharaman K."/>
            <person name="Brown C.T."/>
            <person name="Hug L.A."/>
            <person name="Sharon I."/>
            <person name="Castelle C.J."/>
            <person name="Probst A.J."/>
            <person name="Thomas B.C."/>
            <person name="Singh A."/>
            <person name="Wilkins M.J."/>
            <person name="Karaoz U."/>
            <person name="Brodie E.L."/>
            <person name="Williams K.H."/>
            <person name="Hubbard S.S."/>
            <person name="Banfield J.F."/>
        </authorList>
    </citation>
    <scope>NUCLEOTIDE SEQUENCE [LARGE SCALE GENOMIC DNA]</scope>
    <source>
        <strain evidence="2">RIFCSPLOWO2_12_FULL_64_10</strain>
    </source>
</reference>
<sequence length="125" mass="13754">MAYKKDKSDDNKISPEFAARLDRLEPQQRVRAMILLRAEGPGKLAGQRQSRAERRAAVEAMRKSAEQALIEIDGILEHFGGQRQAERPDVLGTISVETTPAGIQAIAASKSVKAVLEDQAIYQIL</sequence>